<evidence type="ECO:0000313" key="3">
    <source>
        <dbReference type="EMBL" id="MZQ82286.1"/>
    </source>
</evidence>
<proteinExistence type="predicted"/>
<dbReference type="EMBL" id="WTUZ01000011">
    <property type="protein sequence ID" value="MZQ82286.1"/>
    <property type="molecule type" value="Genomic_DNA"/>
</dbReference>
<sequence length="165" mass="18453">MKKKLTVIAITAGILGSSLITAGVAFGDVDHMKNLNDLKSAFESKKKQLHEMPNQTPEEIEATVNAGKDLKNLGKEVAKEKKVTDPDGEDEFANELRSYIASMKDSVGQLKYMAEETKDSQYLKKAEELEKKITKYEKEQQAYLSKSKSAKTVKELRKELDLPAN</sequence>
<feature type="region of interest" description="Disordered" evidence="1">
    <location>
        <begin position="141"/>
        <end position="165"/>
    </location>
</feature>
<name>A0A6L8UYI6_9BACL</name>
<keyword evidence="2" id="KW-0732">Signal</keyword>
<feature type="chain" id="PRO_5039672570" evidence="2">
    <location>
        <begin position="23"/>
        <end position="165"/>
    </location>
</feature>
<evidence type="ECO:0000256" key="2">
    <source>
        <dbReference type="SAM" id="SignalP"/>
    </source>
</evidence>
<dbReference type="Proteomes" id="UP000481087">
    <property type="component" value="Unassembled WGS sequence"/>
</dbReference>
<protein>
    <submittedName>
        <fullName evidence="3">Uncharacterized protein</fullName>
    </submittedName>
</protein>
<reference evidence="3 4" key="1">
    <citation type="submission" date="2019-12" db="EMBL/GenBank/DDBJ databases">
        <title>Paenibacillus sp. nov. sp. isolated from soil.</title>
        <authorList>
            <person name="Kim J."/>
            <person name="Jeong S.E."/>
            <person name="Jung H.S."/>
            <person name="Jeon C.O."/>
        </authorList>
    </citation>
    <scope>NUCLEOTIDE SEQUENCE [LARGE SCALE GENOMIC DNA]</scope>
    <source>
        <strain evidence="3 4">5J-6</strain>
    </source>
</reference>
<gene>
    <name evidence="3" type="ORF">GQF01_09065</name>
</gene>
<feature type="compositionally biased region" description="Basic and acidic residues" evidence="1">
    <location>
        <begin position="152"/>
        <end position="165"/>
    </location>
</feature>
<evidence type="ECO:0000313" key="4">
    <source>
        <dbReference type="Proteomes" id="UP000481087"/>
    </source>
</evidence>
<dbReference type="AlphaFoldDB" id="A0A6L8UYI6"/>
<feature type="signal peptide" evidence="2">
    <location>
        <begin position="1"/>
        <end position="22"/>
    </location>
</feature>
<accession>A0A6L8UYI6</accession>
<evidence type="ECO:0000256" key="1">
    <source>
        <dbReference type="SAM" id="MobiDB-lite"/>
    </source>
</evidence>
<organism evidence="3 4">
    <name type="scientific">Paenibacillus silvestris</name>
    <dbReference type="NCBI Taxonomy" id="2606219"/>
    <lineage>
        <taxon>Bacteria</taxon>
        <taxon>Bacillati</taxon>
        <taxon>Bacillota</taxon>
        <taxon>Bacilli</taxon>
        <taxon>Bacillales</taxon>
        <taxon>Paenibacillaceae</taxon>
        <taxon>Paenibacillus</taxon>
    </lineage>
</organism>
<dbReference type="RefSeq" id="WP_161406525.1">
    <property type="nucleotide sequence ID" value="NZ_WTUZ01000011.1"/>
</dbReference>
<keyword evidence="4" id="KW-1185">Reference proteome</keyword>
<comment type="caution">
    <text evidence="3">The sequence shown here is derived from an EMBL/GenBank/DDBJ whole genome shotgun (WGS) entry which is preliminary data.</text>
</comment>